<accession>A0A4Y2LWU6</accession>
<gene>
    <name evidence="2" type="ORF">AVEN_169392_1</name>
</gene>
<sequence>MIPVRHRRRAGPNLATLPYVEFHFELNFPSRARPRWPSGKVSALGSEGLSSKPDSTEDPPCMGHVARQIIRRGQMSSRRCVVEVWRGGARSGVVLVT</sequence>
<proteinExistence type="predicted"/>
<comment type="caution">
    <text evidence="2">The sequence shown here is derived from an EMBL/GenBank/DDBJ whole genome shotgun (WGS) entry which is preliminary data.</text>
</comment>
<dbReference type="EMBL" id="BGPR01006427">
    <property type="protein sequence ID" value="GBN18939.1"/>
    <property type="molecule type" value="Genomic_DNA"/>
</dbReference>
<keyword evidence="3" id="KW-1185">Reference proteome</keyword>
<organism evidence="2 3">
    <name type="scientific">Araneus ventricosus</name>
    <name type="common">Orbweaver spider</name>
    <name type="synonym">Epeira ventricosa</name>
    <dbReference type="NCBI Taxonomy" id="182803"/>
    <lineage>
        <taxon>Eukaryota</taxon>
        <taxon>Metazoa</taxon>
        <taxon>Ecdysozoa</taxon>
        <taxon>Arthropoda</taxon>
        <taxon>Chelicerata</taxon>
        <taxon>Arachnida</taxon>
        <taxon>Araneae</taxon>
        <taxon>Araneomorphae</taxon>
        <taxon>Entelegynae</taxon>
        <taxon>Araneoidea</taxon>
        <taxon>Araneidae</taxon>
        <taxon>Araneus</taxon>
    </lineage>
</organism>
<feature type="region of interest" description="Disordered" evidence="1">
    <location>
        <begin position="32"/>
        <end position="61"/>
    </location>
</feature>
<name>A0A4Y2LWU6_ARAVE</name>
<evidence type="ECO:0000256" key="1">
    <source>
        <dbReference type="SAM" id="MobiDB-lite"/>
    </source>
</evidence>
<evidence type="ECO:0000313" key="2">
    <source>
        <dbReference type="EMBL" id="GBN18939.1"/>
    </source>
</evidence>
<dbReference type="AlphaFoldDB" id="A0A4Y2LWU6"/>
<evidence type="ECO:0000313" key="3">
    <source>
        <dbReference type="Proteomes" id="UP000499080"/>
    </source>
</evidence>
<reference evidence="2 3" key="1">
    <citation type="journal article" date="2019" name="Sci. Rep.">
        <title>Orb-weaving spider Araneus ventricosus genome elucidates the spidroin gene catalogue.</title>
        <authorList>
            <person name="Kono N."/>
            <person name="Nakamura H."/>
            <person name="Ohtoshi R."/>
            <person name="Moran D.A.P."/>
            <person name="Shinohara A."/>
            <person name="Yoshida Y."/>
            <person name="Fujiwara M."/>
            <person name="Mori M."/>
            <person name="Tomita M."/>
            <person name="Arakawa K."/>
        </authorList>
    </citation>
    <scope>NUCLEOTIDE SEQUENCE [LARGE SCALE GENOMIC DNA]</scope>
</reference>
<protein>
    <submittedName>
        <fullName evidence="2">Uncharacterized protein</fullName>
    </submittedName>
</protein>
<dbReference type="Proteomes" id="UP000499080">
    <property type="component" value="Unassembled WGS sequence"/>
</dbReference>